<protein>
    <recommendedName>
        <fullName evidence="3">Transposase ISC1058</fullName>
    </recommendedName>
</protein>
<name>A0A510E5Z2_9CREN</name>
<organism evidence="1 2">
    <name type="scientific">Sulfuracidifex tepidarius</name>
    <dbReference type="NCBI Taxonomy" id="1294262"/>
    <lineage>
        <taxon>Archaea</taxon>
        <taxon>Thermoproteota</taxon>
        <taxon>Thermoprotei</taxon>
        <taxon>Sulfolobales</taxon>
        <taxon>Sulfolobaceae</taxon>
        <taxon>Sulfuracidifex</taxon>
    </lineage>
</organism>
<dbReference type="AlphaFoldDB" id="A0A510E5Z2"/>
<evidence type="ECO:0008006" key="3">
    <source>
        <dbReference type="Google" id="ProtNLM"/>
    </source>
</evidence>
<gene>
    <name evidence="1" type="ORF">IC007_2451</name>
</gene>
<evidence type="ECO:0000313" key="2">
    <source>
        <dbReference type="Proteomes" id="UP000325030"/>
    </source>
</evidence>
<reference evidence="2" key="1">
    <citation type="submission" date="2018-09" db="EMBL/GenBank/DDBJ databases">
        <title>Complete Genome Sequencing of Sulfolobus sp. JCM 16834.</title>
        <authorList>
            <person name="Kato S."/>
            <person name="Itoh T."/>
            <person name="Ohkuma M."/>
        </authorList>
    </citation>
    <scope>NUCLEOTIDE SEQUENCE [LARGE SCALE GENOMIC DNA]</scope>
    <source>
        <strain evidence="2">IC-007</strain>
    </source>
</reference>
<evidence type="ECO:0000313" key="1">
    <source>
        <dbReference type="EMBL" id="BBG27896.1"/>
    </source>
</evidence>
<sequence length="43" mass="5141">MFSFYVFENWWGLLQEENKYTRKSYKAPRVHGVSGFPSLILTL</sequence>
<proteinExistence type="predicted"/>
<dbReference type="EMBL" id="AP018930">
    <property type="protein sequence ID" value="BBG27896.1"/>
    <property type="molecule type" value="Genomic_DNA"/>
</dbReference>
<dbReference type="Proteomes" id="UP000325030">
    <property type="component" value="Chromosome"/>
</dbReference>
<accession>A0A510E5Z2</accession>